<dbReference type="PANTHER" id="PTHR12341:SF7">
    <property type="entry name" value="5'-3' EXORIBONUCLEASE 1"/>
    <property type="match status" value="1"/>
</dbReference>
<dbReference type="GO" id="GO:0004534">
    <property type="term" value="F:5'-3' RNA exonuclease activity"/>
    <property type="evidence" value="ECO:0007669"/>
    <property type="project" value="TreeGrafter"/>
</dbReference>
<dbReference type="EC" id="3.1.13.-" evidence="5"/>
<keyword evidence="14" id="KW-1185">Reference proteome</keyword>
<keyword evidence="7" id="KW-0812">Transmembrane</keyword>
<dbReference type="Pfam" id="PF03159">
    <property type="entry name" value="XRN_N"/>
    <property type="match status" value="1"/>
</dbReference>
<dbReference type="PIRSF" id="PIRSF006743">
    <property type="entry name" value="Exonuclease_Xnr1"/>
    <property type="match status" value="1"/>
</dbReference>
<keyword evidence="1 5" id="KW-0540">Nuclease</keyword>
<feature type="domain" description="5'-3' exoribonuclease 1 D1" evidence="11">
    <location>
        <begin position="693"/>
        <end position="876"/>
    </location>
</feature>
<evidence type="ECO:0000259" key="11">
    <source>
        <dbReference type="Pfam" id="PF18332"/>
    </source>
</evidence>
<feature type="domain" description="5'-3' exoribonuclease 1 SH3-like" evidence="10">
    <location>
        <begin position="1136"/>
        <end position="1207"/>
    </location>
</feature>
<keyword evidence="2 5" id="KW-0378">Hydrolase</keyword>
<dbReference type="PANTHER" id="PTHR12341">
    <property type="entry name" value="5'-&gt;3' EXORIBONUCLEASE"/>
    <property type="match status" value="1"/>
</dbReference>
<reference evidence="13 14" key="1">
    <citation type="journal article" date="2017" name="Curr. Biol.">
        <title>The Evolution of Venom by Co-option of Single-Copy Genes.</title>
        <authorList>
            <person name="Martinson E.O."/>
            <person name="Mrinalini"/>
            <person name="Kelkar Y.D."/>
            <person name="Chang C.H."/>
            <person name="Werren J.H."/>
        </authorList>
    </citation>
    <scope>NUCLEOTIDE SEQUENCE [LARGE SCALE GENOMIC DNA]</scope>
    <source>
        <strain evidence="13 14">Alberta</strain>
        <tissue evidence="13">Whole body</tissue>
    </source>
</reference>
<feature type="domain" description="Xrn1 helical" evidence="9">
    <location>
        <begin position="350"/>
        <end position="444"/>
    </location>
</feature>
<evidence type="ECO:0000313" key="13">
    <source>
        <dbReference type="EMBL" id="OXU29068.1"/>
    </source>
</evidence>
<feature type="domain" description="Xrn1 N-terminal" evidence="8">
    <location>
        <begin position="81"/>
        <end position="306"/>
    </location>
</feature>
<feature type="region of interest" description="Disordered" evidence="6">
    <location>
        <begin position="1214"/>
        <end position="1324"/>
    </location>
</feature>
<evidence type="ECO:0000256" key="1">
    <source>
        <dbReference type="ARBA" id="ARBA00022722"/>
    </source>
</evidence>
<dbReference type="Pfam" id="PF18332">
    <property type="entry name" value="XRN1_D1"/>
    <property type="match status" value="1"/>
</dbReference>
<dbReference type="InterPro" id="IPR027073">
    <property type="entry name" value="5_3_exoribonuclease"/>
</dbReference>
<name>A0A232FF30_9HYME</name>
<comment type="subcellular location">
    <subcellularLocation>
        <location evidence="5">Cytoplasm</location>
    </subcellularLocation>
</comment>
<dbReference type="Proteomes" id="UP000215335">
    <property type="component" value="Unassembled WGS sequence"/>
</dbReference>
<dbReference type="InterPro" id="IPR004859">
    <property type="entry name" value="Xrn1_N"/>
</dbReference>
<dbReference type="Gene3D" id="1.25.40.1050">
    <property type="match status" value="1"/>
</dbReference>
<feature type="compositionally biased region" description="Polar residues" evidence="6">
    <location>
        <begin position="1257"/>
        <end position="1324"/>
    </location>
</feature>
<evidence type="ECO:0000259" key="9">
    <source>
        <dbReference type="Pfam" id="PF17846"/>
    </source>
</evidence>
<dbReference type="Gene3D" id="2.30.30.750">
    <property type="match status" value="1"/>
</dbReference>
<evidence type="ECO:0000313" key="14">
    <source>
        <dbReference type="Proteomes" id="UP000215335"/>
    </source>
</evidence>
<gene>
    <name evidence="13" type="ORF">TSAR_011174</name>
</gene>
<keyword evidence="3 5" id="KW-0269">Exonuclease</keyword>
<comment type="similarity">
    <text evidence="4 5">Belongs to the 5'-3' exonuclease family.</text>
</comment>
<feature type="domain" description="Exoribonuclease Xrn1 D2/D3" evidence="12">
    <location>
        <begin position="892"/>
        <end position="1073"/>
    </location>
</feature>
<evidence type="ECO:0000259" key="8">
    <source>
        <dbReference type="Pfam" id="PF03159"/>
    </source>
</evidence>
<dbReference type="InterPro" id="IPR047008">
    <property type="entry name" value="XRN1_SH3_sf"/>
</dbReference>
<sequence length="1324" mass="152787">MTILHHSPTGFSAARCRVQVHIRRVRAHAAAYSQSSLIERKRYRITPRLSLIFSISYFGLLYFGFWIFPVYSKLCIITKKMGVPKFFRFISERYPCINKIIKEHEIPQYDNLYLDMNSIIHTCSHPTDSDVHFRIGKKEFSDEDIFENVSRYVEIIFRIVKPLEMLFLAFDGVAPRAKMNQQRANRFRVARDNSILEREILLTDKLFDANSITPGTVFMADLIDHMKHFIAYKVSTDPLWQKCKIILSGSEAPGEGEHKIMQFIRYHKAQKNYNSNTRHCLYSLDADLIVLGLCTHEPHFSLLREKNTFGKAKKMLAPEESDFHLLHLSLFREYLGYEFAPIKSKLKFEFDLEKIIDDWVLIGFLVGNDFIPQLPHLNIVNGALPLLYSVYIEVLPTLDGYINEAGELNLSRFEKYIKSLSHVEHKIFASTVSSKICNVQEAKKADPIIGDFEQLSIESKKDNAKDLDQEIKKKEYSNFEVQRRDYYLKKLNFKDLSESLILPLVHEYIRAIQWTLNYYYHGCCSWSWYFPYHYAPFIRDVKGLENINLKFEMAKPFLPLQHLLAVLPPANSHLLPKPLRFLLTNSNSPIIHFYPKEFEIDLNDKSNDWEAIVLIPFINEKELISAMDLYITTLNPKERHRNTNGLTCVYTYTKTDLGYYPVDKVFGSFINHAQIERINIADMNVPKNKLVKGLCKHVRFDLSFPGFPTFRHIPHTFGFQMIESKTICNRPIKIEKMMLNVSIKPVPKLEEIAKELLGQKVFINWPYLQEAYVIGVTDFDKKIMLDNFWKNYSEDNLKHAKLSDNSRSSLEEEYFTISDGIYKNGHGIVIGKTEILVYVFPAMGKRYVYGNSGKVQLQTRWSTLSTICPYQLIVKEAKFLSVDPMLYKSITDIFATSDCCFMLGYPNYGSIGQVKSVNFRQQRVVVSLTVTEEPIFTSTEDFFVKNNNDYMSSSIIAKSLSINSTLINRITGSLLVAEDTDKFGELKYHDIGLRIKFPKQQKELFGYSHKKDNFWYYSQKAVQLLQNYTEKFPDLFVNLNKNVSSSTFTVSELFPQESNELNAVKSWLLEQQVLYTTFLECGTKTLGLDGVPKLDKFLCDFRSKQSEPKVVETEVSSQLLFRPGTIVGLIPPDLKAQHKLLDRIICCRANFTVPLGHKGTIIGIQEKQDKWKNVYEVLFDSPFTAGLTLYESFPHKCYRLTIADFVNISFGQRNVSTRPTNEKPKTDIKNAPPPRPNCPNNFRNQPLKNDKEPAVVRNNNAKIKLTGHSTTSVNGNQPPSHTENRPPVTTDNRQNMRPIGRNNNSRNKSSQVKNRPAAASNNSA</sequence>
<evidence type="ECO:0000256" key="5">
    <source>
        <dbReference type="PIRNR" id="PIRNR006743"/>
    </source>
</evidence>
<evidence type="ECO:0000256" key="7">
    <source>
        <dbReference type="SAM" id="Phobius"/>
    </source>
</evidence>
<dbReference type="Pfam" id="PF18129">
    <property type="entry name" value="SH3_12"/>
    <property type="match status" value="1"/>
</dbReference>
<evidence type="ECO:0000259" key="10">
    <source>
        <dbReference type="Pfam" id="PF18129"/>
    </source>
</evidence>
<dbReference type="InterPro" id="IPR016494">
    <property type="entry name" value="5_3_exoribonuclease_1"/>
</dbReference>
<dbReference type="InterPro" id="IPR047007">
    <property type="entry name" value="XRN1_D1_sf"/>
</dbReference>
<dbReference type="EMBL" id="NNAY01000341">
    <property type="protein sequence ID" value="OXU29068.1"/>
    <property type="molecule type" value="Genomic_DNA"/>
</dbReference>
<dbReference type="GO" id="GO:0000956">
    <property type="term" value="P:nuclear-transcribed mRNA catabolic process"/>
    <property type="evidence" value="ECO:0007669"/>
    <property type="project" value="InterPro"/>
</dbReference>
<keyword evidence="7" id="KW-1133">Transmembrane helix</keyword>
<organism evidence="13 14">
    <name type="scientific">Trichomalopsis sarcophagae</name>
    <dbReference type="NCBI Taxonomy" id="543379"/>
    <lineage>
        <taxon>Eukaryota</taxon>
        <taxon>Metazoa</taxon>
        <taxon>Ecdysozoa</taxon>
        <taxon>Arthropoda</taxon>
        <taxon>Hexapoda</taxon>
        <taxon>Insecta</taxon>
        <taxon>Pterygota</taxon>
        <taxon>Neoptera</taxon>
        <taxon>Endopterygota</taxon>
        <taxon>Hymenoptera</taxon>
        <taxon>Apocrita</taxon>
        <taxon>Proctotrupomorpha</taxon>
        <taxon>Chalcidoidea</taxon>
        <taxon>Pteromalidae</taxon>
        <taxon>Pteromalinae</taxon>
        <taxon>Trichomalopsis</taxon>
    </lineage>
</organism>
<dbReference type="GO" id="GO:0005737">
    <property type="term" value="C:cytoplasm"/>
    <property type="evidence" value="ECO:0007669"/>
    <property type="project" value="UniProtKB-SubCell"/>
</dbReference>
<dbReference type="STRING" id="543379.A0A232FF30"/>
<accession>A0A232FF30</accession>
<dbReference type="InterPro" id="IPR041412">
    <property type="entry name" value="Xrn1_helical"/>
</dbReference>
<dbReference type="Pfam" id="PF18334">
    <property type="entry name" value="XRN1_D2_D3"/>
    <property type="match status" value="1"/>
</dbReference>
<dbReference type="GO" id="GO:0016075">
    <property type="term" value="P:rRNA catabolic process"/>
    <property type="evidence" value="ECO:0007669"/>
    <property type="project" value="TreeGrafter"/>
</dbReference>
<feature type="domain" description="Xrn1 helical" evidence="9">
    <location>
        <begin position="483"/>
        <end position="664"/>
    </location>
</feature>
<evidence type="ECO:0000256" key="6">
    <source>
        <dbReference type="SAM" id="MobiDB-lite"/>
    </source>
</evidence>
<dbReference type="OrthoDB" id="372487at2759"/>
<dbReference type="InterPro" id="IPR041385">
    <property type="entry name" value="SH3_12"/>
</dbReference>
<keyword evidence="5" id="KW-0963">Cytoplasm</keyword>
<dbReference type="Gene3D" id="2.170.260.40">
    <property type="match status" value="1"/>
</dbReference>
<dbReference type="InterPro" id="IPR040992">
    <property type="entry name" value="XRN1_D1"/>
</dbReference>
<keyword evidence="5" id="KW-0694">RNA-binding</keyword>
<protein>
    <recommendedName>
        <fullName evidence="5">5'-3' exoribonuclease 1</fullName>
        <ecNumber evidence="5">3.1.13.-</ecNumber>
    </recommendedName>
</protein>
<dbReference type="GO" id="GO:0003723">
    <property type="term" value="F:RNA binding"/>
    <property type="evidence" value="ECO:0007669"/>
    <property type="project" value="UniProtKB-KW"/>
</dbReference>
<keyword evidence="7" id="KW-0472">Membrane</keyword>
<feature type="transmembrane region" description="Helical" evidence="7">
    <location>
        <begin position="49"/>
        <end position="71"/>
    </location>
</feature>
<evidence type="ECO:0000256" key="2">
    <source>
        <dbReference type="ARBA" id="ARBA00022801"/>
    </source>
</evidence>
<comment type="caution">
    <text evidence="13">The sequence shown here is derived from an EMBL/GenBank/DDBJ whole genome shotgun (WGS) entry which is preliminary data.</text>
</comment>
<evidence type="ECO:0000256" key="4">
    <source>
        <dbReference type="ARBA" id="ARBA00038299"/>
    </source>
</evidence>
<proteinExistence type="inferred from homology"/>
<dbReference type="Gene3D" id="3.40.50.12390">
    <property type="match status" value="2"/>
</dbReference>
<evidence type="ECO:0000256" key="3">
    <source>
        <dbReference type="ARBA" id="ARBA00022839"/>
    </source>
</evidence>
<dbReference type="GO" id="GO:0005634">
    <property type="term" value="C:nucleus"/>
    <property type="evidence" value="ECO:0007669"/>
    <property type="project" value="TreeGrafter"/>
</dbReference>
<dbReference type="Pfam" id="PF17846">
    <property type="entry name" value="XRN_M"/>
    <property type="match status" value="2"/>
</dbReference>
<dbReference type="CDD" id="cd18673">
    <property type="entry name" value="PIN_XRN1-2-like"/>
    <property type="match status" value="1"/>
</dbReference>
<evidence type="ECO:0000259" key="12">
    <source>
        <dbReference type="Pfam" id="PF18334"/>
    </source>
</evidence>
<dbReference type="InterPro" id="IPR041106">
    <property type="entry name" value="XRN1_D2_D3"/>
</dbReference>